<dbReference type="PANTHER" id="PTHR32309">
    <property type="entry name" value="TYROSINE-PROTEIN KINASE"/>
    <property type="match status" value="1"/>
</dbReference>
<dbReference type="KEGG" id="cfem:HCR03_04230"/>
<keyword evidence="3" id="KW-0472">Membrane</keyword>
<dbReference type="InterPro" id="IPR050445">
    <property type="entry name" value="Bact_polysacc_biosynth/exp"/>
</dbReference>
<evidence type="ECO:0000256" key="2">
    <source>
        <dbReference type="ARBA" id="ARBA00022840"/>
    </source>
</evidence>
<keyword evidence="3" id="KW-1133">Transmembrane helix</keyword>
<dbReference type="PANTHER" id="PTHR32309:SF31">
    <property type="entry name" value="CAPSULAR EXOPOLYSACCHARIDE FAMILY"/>
    <property type="match status" value="1"/>
</dbReference>
<dbReference type="SUPFAM" id="SSF52540">
    <property type="entry name" value="P-loop containing nucleoside triphosphate hydrolases"/>
    <property type="match status" value="1"/>
</dbReference>
<dbReference type="CDD" id="cd05387">
    <property type="entry name" value="BY-kinase"/>
    <property type="match status" value="1"/>
</dbReference>
<keyword evidence="6" id="KW-1185">Reference proteome</keyword>
<accession>A0A6N8HV34</accession>
<dbReference type="Gene3D" id="3.40.50.300">
    <property type="entry name" value="P-loop containing nucleotide triphosphate hydrolases"/>
    <property type="match status" value="1"/>
</dbReference>
<dbReference type="EMBL" id="VWXL01000003">
    <property type="protein sequence ID" value="MVB09445.1"/>
    <property type="molecule type" value="Genomic_DNA"/>
</dbReference>
<dbReference type="AlphaFoldDB" id="A0A6N8HV34"/>
<gene>
    <name evidence="4" type="ORF">CAFE_01010</name>
    <name evidence="5" type="ORF">HCR03_04230</name>
</gene>
<dbReference type="InterPro" id="IPR005702">
    <property type="entry name" value="Wzc-like_C"/>
</dbReference>
<dbReference type="InterPro" id="IPR027417">
    <property type="entry name" value="P-loop_NTPase"/>
</dbReference>
<name>A0A6N8HV34_9FIRM</name>
<protein>
    <recommendedName>
        <fullName evidence="8">Non-specific protein-tyrosine kinase</fullName>
    </recommendedName>
</protein>
<dbReference type="EMBL" id="CP060286">
    <property type="protein sequence ID" value="QNK41485.1"/>
    <property type="molecule type" value="Genomic_DNA"/>
</dbReference>
<feature type="transmembrane region" description="Helical" evidence="3">
    <location>
        <begin position="18"/>
        <end position="37"/>
    </location>
</feature>
<keyword evidence="1" id="KW-0547">Nucleotide-binding</keyword>
<dbReference type="RefSeq" id="WP_066643405.1">
    <property type="nucleotide sequence ID" value="NZ_CP060286.1"/>
</dbReference>
<evidence type="ECO:0000313" key="6">
    <source>
        <dbReference type="Proteomes" id="UP000469440"/>
    </source>
</evidence>
<feature type="transmembrane region" description="Helical" evidence="3">
    <location>
        <begin position="176"/>
        <end position="197"/>
    </location>
</feature>
<sequence>MELFVSFSEIMHFYRKNWMRFILVVLAFGVVGGLLPLKFGHHVYQSSTTFTVTCGVPNGADSDYHLQYTNILYSRVQSAVPLASGDDLLAQTAEKVGVDKSEIAKITAEMENSSPVVKLTVSTTNAAKAAQISDTAAELLMEELVQHFPDPVLTAGISDHAEQVKPQSIKSSMVKAGFLSAVLGFIVFVCFGILAVLSDKTIRNSRFAEEMLKVRLLAEIPQELRDRGNSLRSLRSAALNSCGENRSFLVANVCEHNGGDQVAAGFSAALSMTGKSVLLVDCDLRSPKLASQLKIKPEKTLNEVLKGDCSLQQAVVPVQKTTGLSLVSGSPVSGVNPSDLFSTEGFLKFAEEAAASYDYVVFYAPSEIRFSDAESLAPYARSVILTAKYGSTPFNDLKESCSRISAAGGDVIGFVTTNA</sequence>
<proteinExistence type="predicted"/>
<dbReference type="OrthoDB" id="1842023at2"/>
<keyword evidence="2" id="KW-0067">ATP-binding</keyword>
<accession>A0A7G8TCZ4</accession>
<keyword evidence="3" id="KW-0812">Transmembrane</keyword>
<dbReference type="Proteomes" id="UP000469440">
    <property type="component" value="Unassembled WGS sequence"/>
</dbReference>
<evidence type="ECO:0000313" key="5">
    <source>
        <dbReference type="EMBL" id="QNK41485.1"/>
    </source>
</evidence>
<evidence type="ECO:0008006" key="8">
    <source>
        <dbReference type="Google" id="ProtNLM"/>
    </source>
</evidence>
<evidence type="ECO:0000313" key="7">
    <source>
        <dbReference type="Proteomes" id="UP000515909"/>
    </source>
</evidence>
<dbReference type="Proteomes" id="UP000515909">
    <property type="component" value="Chromosome"/>
</dbReference>
<evidence type="ECO:0000256" key="3">
    <source>
        <dbReference type="SAM" id="Phobius"/>
    </source>
</evidence>
<reference evidence="4 6" key="1">
    <citation type="submission" date="2019-09" db="EMBL/GenBank/DDBJ databases">
        <title>Genome sequence of Clostridium sp. EA1.</title>
        <authorList>
            <person name="Poehlein A."/>
            <person name="Bengelsdorf F.R."/>
            <person name="Daniel R."/>
        </authorList>
    </citation>
    <scope>NUCLEOTIDE SEQUENCE [LARGE SCALE GENOMIC DNA]</scope>
    <source>
        <strain evidence="4 6">EA1</strain>
    </source>
</reference>
<evidence type="ECO:0000256" key="1">
    <source>
        <dbReference type="ARBA" id="ARBA00022741"/>
    </source>
</evidence>
<reference evidence="5 7" key="2">
    <citation type="submission" date="2020-08" db="EMBL/GenBank/DDBJ databases">
        <title>The isolate Caproiciproducens sp. 7D4C2 produces n-caproate at mildly acidic conditions from hexoses: genome and rBOX comparison with related strains and chain-elongating bacteria.</title>
        <authorList>
            <person name="Esquivel-Elizondo S."/>
            <person name="Bagci C."/>
            <person name="Temovska M."/>
            <person name="Jeon B.S."/>
            <person name="Bessarab I."/>
            <person name="Williams R.B.H."/>
            <person name="Huson D.H."/>
            <person name="Angenent L.T."/>
        </authorList>
    </citation>
    <scope>NUCLEOTIDE SEQUENCE [LARGE SCALE GENOMIC DNA]</scope>
    <source>
        <strain evidence="5 7">7D4C2</strain>
    </source>
</reference>
<evidence type="ECO:0000313" key="4">
    <source>
        <dbReference type="EMBL" id="MVB09445.1"/>
    </source>
</evidence>
<organism evidence="4 6">
    <name type="scientific">Caproicibacter fermentans</name>
    <dbReference type="NCBI Taxonomy" id="2576756"/>
    <lineage>
        <taxon>Bacteria</taxon>
        <taxon>Bacillati</taxon>
        <taxon>Bacillota</taxon>
        <taxon>Clostridia</taxon>
        <taxon>Eubacteriales</taxon>
        <taxon>Acutalibacteraceae</taxon>
        <taxon>Caproicibacter</taxon>
    </lineage>
</organism>